<accession>A0ABS6TDS3</accession>
<dbReference type="EMBL" id="JAHUZB010000003">
    <property type="protein sequence ID" value="MBV7391082.1"/>
    <property type="molecule type" value="Genomic_DNA"/>
</dbReference>
<protein>
    <recommendedName>
        <fullName evidence="3">Replication terminator protein</fullName>
    </recommendedName>
</protein>
<reference evidence="1 2" key="1">
    <citation type="submission" date="2021-06" db="EMBL/GenBank/DDBJ databases">
        <title>Enterococcus alishanensis sp. nov., a novel lactic acid bacterium isolated from fresh coffee beans.</title>
        <authorList>
            <person name="Chen Y.-S."/>
        </authorList>
    </citation>
    <scope>NUCLEOTIDE SEQUENCE [LARGE SCALE GENOMIC DNA]</scope>
    <source>
        <strain evidence="1 2">ALS3</strain>
    </source>
</reference>
<evidence type="ECO:0000313" key="2">
    <source>
        <dbReference type="Proteomes" id="UP000774130"/>
    </source>
</evidence>
<gene>
    <name evidence="1" type="ORF">KUA55_10350</name>
</gene>
<evidence type="ECO:0008006" key="3">
    <source>
        <dbReference type="Google" id="ProtNLM"/>
    </source>
</evidence>
<proteinExistence type="predicted"/>
<name>A0ABS6TDS3_9ENTE</name>
<evidence type="ECO:0000313" key="1">
    <source>
        <dbReference type="EMBL" id="MBV7391082.1"/>
    </source>
</evidence>
<dbReference type="Proteomes" id="UP000774130">
    <property type="component" value="Unassembled WGS sequence"/>
</dbReference>
<keyword evidence="2" id="KW-1185">Reference proteome</keyword>
<dbReference type="RefSeq" id="WP_218326115.1">
    <property type="nucleotide sequence ID" value="NZ_JAHUZB010000003.1"/>
</dbReference>
<sequence>MKNISLNLSEINEGAAQEKFEYEMEKVFENILDKNTEATKKRTVTLTVDVIPDKERELVVLNISSKSKLVPRDETSTKILFGRNSSSGFIEASELVSGVRGQLFMDPDDLKVKTDVGEPVEEIEEQEKNEVIDFKKRRNN</sequence>
<organism evidence="1 2">
    <name type="scientific">Enterococcus alishanensis</name>
    <dbReference type="NCBI Taxonomy" id="1303817"/>
    <lineage>
        <taxon>Bacteria</taxon>
        <taxon>Bacillati</taxon>
        <taxon>Bacillota</taxon>
        <taxon>Bacilli</taxon>
        <taxon>Lactobacillales</taxon>
        <taxon>Enterococcaceae</taxon>
        <taxon>Enterococcus</taxon>
    </lineage>
</organism>
<comment type="caution">
    <text evidence="1">The sequence shown here is derived from an EMBL/GenBank/DDBJ whole genome shotgun (WGS) entry which is preliminary data.</text>
</comment>